<evidence type="ECO:0000256" key="3">
    <source>
        <dbReference type="ARBA" id="ARBA00022741"/>
    </source>
</evidence>
<evidence type="ECO:0000313" key="6">
    <source>
        <dbReference type="EMBL" id="KLN57339.1"/>
    </source>
</evidence>
<sequence>MAAIRMNGLVKRFGDVAVIPSLDLEIRDEEFVVFVGPSGCGKSTLLRIIAGLEPIDSGDLYIGDRRVNDVAPAQRDIAMVFQDYALYPHMTVRDNMGFGLKMRNTPKDEIARRVDRAAGMLRIEPYLDRKPKALSGGQRQRVAMGRAMVRNPKVFLFDEPLSNLDAKLRGEVRTEIKALSQQLKTTMIFVTHDQVEAMTMADRIVVLKAGVVQQFGTPEEVYKSPANQFVAGFIGSPTMNFFDVNAEGANVRLDEGVLFPMPPRCGGVAGPAVLGVRPEHMRVLPGHAPGLRVEVSVVEPLGSDTLVYFDRAGKRHVARVAPELQVGPRDTITLDFDMDKCHLFDKNDGAVLRC</sequence>
<dbReference type="GO" id="GO:0008643">
    <property type="term" value="P:carbohydrate transport"/>
    <property type="evidence" value="ECO:0007669"/>
    <property type="project" value="InterPro"/>
</dbReference>
<dbReference type="SMART" id="SM00382">
    <property type="entry name" value="AAA"/>
    <property type="match status" value="1"/>
</dbReference>
<name>A0A0H2M4J5_VARPD</name>
<dbReference type="PATRIC" id="fig|34073.19.peg.1446"/>
<dbReference type="InterPro" id="IPR015855">
    <property type="entry name" value="ABC_transpr_MalK-like"/>
</dbReference>
<dbReference type="InterPro" id="IPR003439">
    <property type="entry name" value="ABC_transporter-like_ATP-bd"/>
</dbReference>
<dbReference type="RefSeq" id="WP_047783882.1">
    <property type="nucleotide sequence ID" value="NZ_JZWI01000007.1"/>
</dbReference>
<accession>A0A0H2M4J5</accession>
<dbReference type="NCBIfam" id="NF008653">
    <property type="entry name" value="PRK11650.1"/>
    <property type="match status" value="1"/>
</dbReference>
<evidence type="ECO:0000256" key="1">
    <source>
        <dbReference type="ARBA" id="ARBA00022448"/>
    </source>
</evidence>
<dbReference type="SUPFAM" id="SSF50331">
    <property type="entry name" value="MOP-like"/>
    <property type="match status" value="1"/>
</dbReference>
<dbReference type="InterPro" id="IPR003593">
    <property type="entry name" value="AAA+_ATPase"/>
</dbReference>
<evidence type="ECO:0000256" key="2">
    <source>
        <dbReference type="ARBA" id="ARBA00022475"/>
    </source>
</evidence>
<dbReference type="Gene3D" id="3.40.50.300">
    <property type="entry name" value="P-loop containing nucleotide triphosphate hydrolases"/>
    <property type="match status" value="1"/>
</dbReference>
<dbReference type="Gene3D" id="2.40.50.100">
    <property type="match status" value="1"/>
</dbReference>
<keyword evidence="3" id="KW-0547">Nucleotide-binding</keyword>
<dbReference type="GO" id="GO:0055052">
    <property type="term" value="C:ATP-binding cassette (ABC) transporter complex, substrate-binding subunit-containing"/>
    <property type="evidence" value="ECO:0007669"/>
    <property type="project" value="TreeGrafter"/>
</dbReference>
<keyword evidence="7" id="KW-1185">Reference proteome</keyword>
<dbReference type="AlphaFoldDB" id="A0A0H2M4J5"/>
<dbReference type="PANTHER" id="PTHR43875:SF10">
    <property type="entry name" value="BLL2173 PROTEIN"/>
    <property type="match status" value="1"/>
</dbReference>
<dbReference type="PROSITE" id="PS50893">
    <property type="entry name" value="ABC_TRANSPORTER_2"/>
    <property type="match status" value="1"/>
</dbReference>
<dbReference type="GO" id="GO:0005524">
    <property type="term" value="F:ATP binding"/>
    <property type="evidence" value="ECO:0007669"/>
    <property type="project" value="UniProtKB-KW"/>
</dbReference>
<dbReference type="GO" id="GO:0016887">
    <property type="term" value="F:ATP hydrolysis activity"/>
    <property type="evidence" value="ECO:0007669"/>
    <property type="project" value="InterPro"/>
</dbReference>
<dbReference type="Proteomes" id="UP000035170">
    <property type="component" value="Unassembled WGS sequence"/>
</dbReference>
<keyword evidence="2" id="KW-1003">Cell membrane</keyword>
<dbReference type="InterPro" id="IPR008995">
    <property type="entry name" value="Mo/tungstate-bd_C_term_dom"/>
</dbReference>
<dbReference type="Pfam" id="PF08402">
    <property type="entry name" value="TOBE_2"/>
    <property type="match status" value="1"/>
</dbReference>
<keyword evidence="2" id="KW-0472">Membrane</keyword>
<protein>
    <submittedName>
        <fullName evidence="6">sn-glycerol-3-phosphate import ATP-binding protein UgpC</fullName>
        <ecNumber evidence="6">3.6.3.20</ecNumber>
    </submittedName>
</protein>
<dbReference type="EC" id="3.6.3.20" evidence="6"/>
<keyword evidence="6" id="KW-0378">Hydrolase</keyword>
<dbReference type="CDD" id="cd03301">
    <property type="entry name" value="ABC_MalK_N"/>
    <property type="match status" value="1"/>
</dbReference>
<dbReference type="InterPro" id="IPR017871">
    <property type="entry name" value="ABC_transporter-like_CS"/>
</dbReference>
<dbReference type="InterPro" id="IPR027417">
    <property type="entry name" value="P-loop_NTPase"/>
</dbReference>
<keyword evidence="1" id="KW-0813">Transport</keyword>
<dbReference type="InterPro" id="IPR012340">
    <property type="entry name" value="NA-bd_OB-fold"/>
</dbReference>
<dbReference type="InterPro" id="IPR047641">
    <property type="entry name" value="ABC_transpr_MalK/UgpC-like"/>
</dbReference>
<dbReference type="PANTHER" id="PTHR43875">
    <property type="entry name" value="MALTODEXTRIN IMPORT ATP-BINDING PROTEIN MSMX"/>
    <property type="match status" value="1"/>
</dbReference>
<dbReference type="Pfam" id="PF00005">
    <property type="entry name" value="ABC_tran"/>
    <property type="match status" value="1"/>
</dbReference>
<dbReference type="EMBL" id="JZWI01000007">
    <property type="protein sequence ID" value="KLN57339.1"/>
    <property type="molecule type" value="Genomic_DNA"/>
</dbReference>
<evidence type="ECO:0000259" key="5">
    <source>
        <dbReference type="PROSITE" id="PS50893"/>
    </source>
</evidence>
<dbReference type="Gene3D" id="2.40.50.140">
    <property type="entry name" value="Nucleic acid-binding proteins"/>
    <property type="match status" value="1"/>
</dbReference>
<dbReference type="FunFam" id="3.40.50.300:FF:000042">
    <property type="entry name" value="Maltose/maltodextrin ABC transporter, ATP-binding protein"/>
    <property type="match status" value="1"/>
</dbReference>
<feature type="domain" description="ABC transporter" evidence="5">
    <location>
        <begin position="4"/>
        <end position="234"/>
    </location>
</feature>
<dbReference type="InterPro" id="IPR013611">
    <property type="entry name" value="Transp-assoc_OB_typ2"/>
</dbReference>
<keyword evidence="4 6" id="KW-0067">ATP-binding</keyword>
<evidence type="ECO:0000313" key="7">
    <source>
        <dbReference type="Proteomes" id="UP000035170"/>
    </source>
</evidence>
<reference evidence="6 7" key="1">
    <citation type="submission" date="2015-03" db="EMBL/GenBank/DDBJ databases">
        <title>Genome sequence of Variovorax paradoxus TBEA6.</title>
        <authorList>
            <person name="Poehlein A."/>
            <person name="Schuldes J."/>
            <person name="Wuebbeler J.H."/>
            <person name="Hiessl S."/>
            <person name="Steinbuechel A."/>
            <person name="Daniel R."/>
        </authorList>
    </citation>
    <scope>NUCLEOTIDE SEQUENCE [LARGE SCALE GENOMIC DNA]</scope>
    <source>
        <strain evidence="6 7">TBEA6</strain>
    </source>
</reference>
<dbReference type="PROSITE" id="PS00211">
    <property type="entry name" value="ABC_TRANSPORTER_1"/>
    <property type="match status" value="1"/>
</dbReference>
<dbReference type="SUPFAM" id="SSF52540">
    <property type="entry name" value="P-loop containing nucleoside triphosphate hydrolases"/>
    <property type="match status" value="1"/>
</dbReference>
<gene>
    <name evidence="6" type="primary">ugpC1</name>
    <name evidence="6" type="ORF">VPARA_14190</name>
</gene>
<evidence type="ECO:0000256" key="4">
    <source>
        <dbReference type="ARBA" id="ARBA00022840"/>
    </source>
</evidence>
<comment type="caution">
    <text evidence="6">The sequence shown here is derived from an EMBL/GenBank/DDBJ whole genome shotgun (WGS) entry which is preliminary data.</text>
</comment>
<organism evidence="6 7">
    <name type="scientific">Variovorax paradoxus</name>
    <dbReference type="NCBI Taxonomy" id="34073"/>
    <lineage>
        <taxon>Bacteria</taxon>
        <taxon>Pseudomonadati</taxon>
        <taxon>Pseudomonadota</taxon>
        <taxon>Betaproteobacteria</taxon>
        <taxon>Burkholderiales</taxon>
        <taxon>Comamonadaceae</taxon>
        <taxon>Variovorax</taxon>
    </lineage>
</organism>
<dbReference type="GO" id="GO:0140359">
    <property type="term" value="F:ABC-type transporter activity"/>
    <property type="evidence" value="ECO:0007669"/>
    <property type="project" value="InterPro"/>
</dbReference>
<proteinExistence type="predicted"/>